<dbReference type="GO" id="GO:0004568">
    <property type="term" value="F:chitinase activity"/>
    <property type="evidence" value="ECO:0007669"/>
    <property type="project" value="InterPro"/>
</dbReference>
<dbReference type="Gene3D" id="1.10.530.10">
    <property type="match status" value="1"/>
</dbReference>
<evidence type="ECO:0000313" key="3">
    <source>
        <dbReference type="EMBL" id="TWP52428.1"/>
    </source>
</evidence>
<keyword evidence="4" id="KW-1185">Reference proteome</keyword>
<organism evidence="3 4">
    <name type="scientific">Lentzea tibetensis</name>
    <dbReference type="NCBI Taxonomy" id="2591470"/>
    <lineage>
        <taxon>Bacteria</taxon>
        <taxon>Bacillati</taxon>
        <taxon>Actinomycetota</taxon>
        <taxon>Actinomycetes</taxon>
        <taxon>Pseudonocardiales</taxon>
        <taxon>Pseudonocardiaceae</taxon>
        <taxon>Lentzea</taxon>
    </lineage>
</organism>
<evidence type="ECO:0000256" key="1">
    <source>
        <dbReference type="SAM" id="SignalP"/>
    </source>
</evidence>
<dbReference type="GO" id="GO:0006032">
    <property type="term" value="P:chitin catabolic process"/>
    <property type="evidence" value="ECO:0007669"/>
    <property type="project" value="InterPro"/>
</dbReference>
<gene>
    <name evidence="3" type="ORF">FKR81_08810</name>
</gene>
<dbReference type="EMBL" id="VOBR01000005">
    <property type="protein sequence ID" value="TWP52428.1"/>
    <property type="molecule type" value="Genomic_DNA"/>
</dbReference>
<reference evidence="3 4" key="1">
    <citation type="submission" date="2019-07" db="EMBL/GenBank/DDBJ databases">
        <title>Lentzea xizangensis sp. nov., isolated from Qinghai-Tibetan Plateau Soils.</title>
        <authorList>
            <person name="Huang J."/>
        </authorList>
    </citation>
    <scope>NUCLEOTIDE SEQUENCE [LARGE SCALE GENOMIC DNA]</scope>
    <source>
        <strain evidence="3 4">FXJ1.1311</strain>
    </source>
</reference>
<evidence type="ECO:0000259" key="2">
    <source>
        <dbReference type="Pfam" id="PF00182"/>
    </source>
</evidence>
<feature type="domain" description="Glycoside hydrolase family 19 catalytic" evidence="2">
    <location>
        <begin position="360"/>
        <end position="417"/>
    </location>
</feature>
<sequence length="471" mass="49627">MKNAVVAASLIGATIATTLMSTPAAQAAETGPRIGILQGGTLSVKEGNLYASWVPQIGGIAKFEIDGNRIGVLTTGGDVMVKEGDLYAGWTTQLGGAKDFHLSGNRIGVLRTDGSLAVKDGSLYAGWTEQAGNVADFDLTPNRIGAVFTDGLASVKEGDLYAGWVNQMGATKDIELAGGRIGVLRNDNSLAVKDGTLYESWTEQAGGVKDFELTTNRIGVVFGNDIASVKEGNLYAGWVNQMGGVKEVELSGDRLGVLRNDGSLAVKEGSLYAAWTEQAGGVTAADLTSPSAPGQVVSLQDLRNIYGSIPNEATVSQGLESLNAEMVRGGITTPARKAAFLATLRNESGFRYNALEGVSGTYKGRGFIQLTSEANYRGAGNHLGVDLVSNPEAAASLQYSAAIARWYWTVARSDSNNAADHYDMGLISRYVGYAASSAEDLERCNDFKSALRYFNGGSLPVADSQITCYRH</sequence>
<name>A0A563EY06_9PSEU</name>
<dbReference type="SUPFAM" id="SSF53955">
    <property type="entry name" value="Lysozyme-like"/>
    <property type="match status" value="1"/>
</dbReference>
<feature type="chain" id="PRO_5022123236" description="Glycoside hydrolase family 19 catalytic domain-containing protein" evidence="1">
    <location>
        <begin position="28"/>
        <end position="471"/>
    </location>
</feature>
<proteinExistence type="predicted"/>
<dbReference type="AlphaFoldDB" id="A0A563EY06"/>
<comment type="caution">
    <text evidence="3">The sequence shown here is derived from an EMBL/GenBank/DDBJ whole genome shotgun (WGS) entry which is preliminary data.</text>
</comment>
<accession>A0A563EY06</accession>
<dbReference type="Pfam" id="PF00182">
    <property type="entry name" value="Glyco_hydro_19"/>
    <property type="match status" value="1"/>
</dbReference>
<dbReference type="Proteomes" id="UP000316639">
    <property type="component" value="Unassembled WGS sequence"/>
</dbReference>
<dbReference type="InterPro" id="IPR023346">
    <property type="entry name" value="Lysozyme-like_dom_sf"/>
</dbReference>
<evidence type="ECO:0000313" key="4">
    <source>
        <dbReference type="Proteomes" id="UP000316639"/>
    </source>
</evidence>
<protein>
    <recommendedName>
        <fullName evidence="2">Glycoside hydrolase family 19 catalytic domain-containing protein</fullName>
    </recommendedName>
</protein>
<dbReference type="GO" id="GO:0016998">
    <property type="term" value="P:cell wall macromolecule catabolic process"/>
    <property type="evidence" value="ECO:0007669"/>
    <property type="project" value="InterPro"/>
</dbReference>
<feature type="signal peptide" evidence="1">
    <location>
        <begin position="1"/>
        <end position="27"/>
    </location>
</feature>
<dbReference type="InterPro" id="IPR000726">
    <property type="entry name" value="Glyco_hydro_19_cat"/>
</dbReference>
<dbReference type="RefSeq" id="WP_146350484.1">
    <property type="nucleotide sequence ID" value="NZ_VOBR01000005.1"/>
</dbReference>
<keyword evidence="1" id="KW-0732">Signal</keyword>
<dbReference type="OrthoDB" id="3809801at2"/>